<dbReference type="RefSeq" id="WP_058527210.1">
    <property type="nucleotide sequence ID" value="NZ_CAAAHY010000028.1"/>
</dbReference>
<dbReference type="PIRSF" id="PIRSF016481">
    <property type="entry name" value="Pilus_assembly_PilP"/>
    <property type="match status" value="1"/>
</dbReference>
<dbReference type="InterPro" id="IPR007446">
    <property type="entry name" value="PilP"/>
</dbReference>
<dbReference type="STRING" id="448.Lery_2074"/>
<evidence type="ECO:0000256" key="1">
    <source>
        <dbReference type="SAM" id="SignalP"/>
    </source>
</evidence>
<organism evidence="2 3">
    <name type="scientific">Legionella erythra</name>
    <dbReference type="NCBI Taxonomy" id="448"/>
    <lineage>
        <taxon>Bacteria</taxon>
        <taxon>Pseudomonadati</taxon>
        <taxon>Pseudomonadota</taxon>
        <taxon>Gammaproteobacteria</taxon>
        <taxon>Legionellales</taxon>
        <taxon>Legionellaceae</taxon>
        <taxon>Legionella</taxon>
    </lineage>
</organism>
<keyword evidence="3" id="KW-1185">Reference proteome</keyword>
<evidence type="ECO:0000313" key="3">
    <source>
        <dbReference type="Proteomes" id="UP000054773"/>
    </source>
</evidence>
<dbReference type="Proteomes" id="UP000054773">
    <property type="component" value="Unassembled WGS sequence"/>
</dbReference>
<dbReference type="Pfam" id="PF04351">
    <property type="entry name" value="PilP"/>
    <property type="match status" value="1"/>
</dbReference>
<sequence length="173" mass="19203">MTVKTSVLHKAVLLSLAVILAGCTSSADSELTRYINAIKSRPGRPIEPIPQVAPLPKFTYPEVDSRRSPFKPKEIKITEDKLAPNTNRPKQPLEQYPLDSLKFVGVLKENATVWGLISKPDGEIVRVKPGDYMGQNFGKIISISNELLKLEETTQIAGKWKKQITTINLNAPQ</sequence>
<name>A0A0W0TJN4_LEGER</name>
<dbReference type="EMBL" id="LNYA01000032">
    <property type="protein sequence ID" value="KTC95779.1"/>
    <property type="molecule type" value="Genomic_DNA"/>
</dbReference>
<proteinExistence type="predicted"/>
<dbReference type="Gene3D" id="2.30.30.830">
    <property type="match status" value="1"/>
</dbReference>
<dbReference type="OrthoDB" id="5296580at2"/>
<comment type="caution">
    <text evidence="2">The sequence shown here is derived from an EMBL/GenBank/DDBJ whole genome shotgun (WGS) entry which is preliminary data.</text>
</comment>
<gene>
    <name evidence="2" type="ORF">Lery_2074</name>
</gene>
<reference evidence="2 3" key="1">
    <citation type="submission" date="2015-11" db="EMBL/GenBank/DDBJ databases">
        <title>Genomic analysis of 38 Legionella species identifies large and diverse effector repertoires.</title>
        <authorList>
            <person name="Burstein D."/>
            <person name="Amaro F."/>
            <person name="Zusman T."/>
            <person name="Lifshitz Z."/>
            <person name="Cohen O."/>
            <person name="Gilbert J.A."/>
            <person name="Pupko T."/>
            <person name="Shuman H.A."/>
            <person name="Segal G."/>
        </authorList>
    </citation>
    <scope>NUCLEOTIDE SEQUENCE [LARGE SCALE GENOMIC DNA]</scope>
    <source>
        <strain evidence="2 3">SE-32A-C8</strain>
    </source>
</reference>
<evidence type="ECO:0000313" key="2">
    <source>
        <dbReference type="EMBL" id="KTC95779.1"/>
    </source>
</evidence>
<feature type="chain" id="PRO_5006913147" evidence="1">
    <location>
        <begin position="28"/>
        <end position="173"/>
    </location>
</feature>
<keyword evidence="1" id="KW-0732">Signal</keyword>
<dbReference type="AlphaFoldDB" id="A0A0W0TJN4"/>
<accession>A0A0W0TJN4</accession>
<protein>
    <submittedName>
        <fullName evidence="2">Type IV pilus biogenesis protein PilP</fullName>
    </submittedName>
</protein>
<dbReference type="PATRIC" id="fig|448.7.peg.2172"/>
<feature type="signal peptide" evidence="1">
    <location>
        <begin position="1"/>
        <end position="27"/>
    </location>
</feature>
<dbReference type="PROSITE" id="PS51257">
    <property type="entry name" value="PROKAR_LIPOPROTEIN"/>
    <property type="match status" value="1"/>
</dbReference>